<protein>
    <recommendedName>
        <fullName evidence="3">F-box associated domain-containing protein</fullName>
    </recommendedName>
</protein>
<proteinExistence type="predicted"/>
<dbReference type="PANTHER" id="PTHR21503">
    <property type="entry name" value="F-BOX-CONTAINING HYPOTHETICAL PROTEIN C.ELEGANS"/>
    <property type="match status" value="1"/>
</dbReference>
<dbReference type="Proteomes" id="UP000230233">
    <property type="component" value="Chromosome I"/>
</dbReference>
<keyword evidence="2" id="KW-1185">Reference proteome</keyword>
<dbReference type="EMBL" id="PDUG01000001">
    <property type="protein sequence ID" value="PIC55282.1"/>
    <property type="molecule type" value="Genomic_DNA"/>
</dbReference>
<sequence>MQVRDEIEPFSLNSKLYQAESIEIEQCQITDPVVLSHFQGRQAFIRCRFFENFDLIEFVKKWKSGEAFQKLEYLEIRILYFVLFDKGILNEFAAKYICATKNPPTHVLPRIFIGNGFERNTHPITSHTYVVRESDGHVASVQIQGKKFKFGVWNQTEEEFLNMVE</sequence>
<name>A0A2G5VU23_9PELO</name>
<accession>A0A2G5VU23</accession>
<evidence type="ECO:0000313" key="1">
    <source>
        <dbReference type="EMBL" id="PIC55282.1"/>
    </source>
</evidence>
<evidence type="ECO:0000313" key="2">
    <source>
        <dbReference type="Proteomes" id="UP000230233"/>
    </source>
</evidence>
<dbReference type="OrthoDB" id="5904264at2759"/>
<organism evidence="1 2">
    <name type="scientific">Caenorhabditis nigoni</name>
    <dbReference type="NCBI Taxonomy" id="1611254"/>
    <lineage>
        <taxon>Eukaryota</taxon>
        <taxon>Metazoa</taxon>
        <taxon>Ecdysozoa</taxon>
        <taxon>Nematoda</taxon>
        <taxon>Chromadorea</taxon>
        <taxon>Rhabditida</taxon>
        <taxon>Rhabditina</taxon>
        <taxon>Rhabditomorpha</taxon>
        <taxon>Rhabditoidea</taxon>
        <taxon>Rhabditidae</taxon>
        <taxon>Peloderinae</taxon>
        <taxon>Caenorhabditis</taxon>
    </lineage>
</organism>
<reference evidence="2" key="1">
    <citation type="submission" date="2017-10" db="EMBL/GenBank/DDBJ databases">
        <title>Rapid genome shrinkage in a self-fertile nematode reveals novel sperm competition proteins.</title>
        <authorList>
            <person name="Yin D."/>
            <person name="Schwarz E.M."/>
            <person name="Thomas C.G."/>
            <person name="Felde R.L."/>
            <person name="Korf I.F."/>
            <person name="Cutter A.D."/>
            <person name="Schartner C.M."/>
            <person name="Ralston E.J."/>
            <person name="Meyer B.J."/>
            <person name="Haag E.S."/>
        </authorList>
    </citation>
    <scope>NUCLEOTIDE SEQUENCE [LARGE SCALE GENOMIC DNA]</scope>
    <source>
        <strain evidence="2">JU1422</strain>
    </source>
</reference>
<gene>
    <name evidence="1" type="primary">Cnig_chr_I.g622</name>
    <name evidence="1" type="ORF">B9Z55_000622</name>
</gene>
<evidence type="ECO:0008006" key="3">
    <source>
        <dbReference type="Google" id="ProtNLM"/>
    </source>
</evidence>
<comment type="caution">
    <text evidence="1">The sequence shown here is derived from an EMBL/GenBank/DDBJ whole genome shotgun (WGS) entry which is preliminary data.</text>
</comment>
<dbReference type="PANTHER" id="PTHR21503:SF8">
    <property type="entry name" value="F-BOX ASSOCIATED DOMAIN-CONTAINING PROTEIN-RELATED"/>
    <property type="match status" value="1"/>
</dbReference>
<dbReference type="AlphaFoldDB" id="A0A2G5VU23"/>